<accession>A0ABP8GJ87</accession>
<evidence type="ECO:0000313" key="6">
    <source>
        <dbReference type="Proteomes" id="UP001501725"/>
    </source>
</evidence>
<evidence type="ECO:0000256" key="2">
    <source>
        <dbReference type="HAMAP-Rule" id="MF_02235"/>
    </source>
</evidence>
<evidence type="ECO:0000256" key="1">
    <source>
        <dbReference type="ARBA" id="ARBA00022679"/>
    </source>
</evidence>
<feature type="domain" description="Aspartate/ornithine carbamoyltransferase carbamoyl-P binding" evidence="4">
    <location>
        <begin position="3"/>
        <end position="160"/>
    </location>
</feature>
<feature type="binding site" evidence="2">
    <location>
        <position position="142"/>
    </location>
    <ligand>
        <name>N(2)-succinyl-L-ornithine</name>
        <dbReference type="ChEBI" id="CHEBI:58514"/>
    </ligand>
</feature>
<dbReference type="EC" id="2.1.3.11" evidence="2"/>
<keyword evidence="6" id="KW-1185">Reference proteome</keyword>
<evidence type="ECO:0000259" key="3">
    <source>
        <dbReference type="Pfam" id="PF00185"/>
    </source>
</evidence>
<comment type="similarity">
    <text evidence="2">Belongs to the aspartate/ornithine carbamoyltransferase superfamily. SOTCase family.</text>
</comment>
<dbReference type="PRINTS" id="PR00101">
    <property type="entry name" value="ATCASE"/>
</dbReference>
<gene>
    <name evidence="2" type="primary">argF'</name>
    <name evidence="5" type="ORF">GCM10023184_13340</name>
</gene>
<reference evidence="6" key="1">
    <citation type="journal article" date="2019" name="Int. J. Syst. Evol. Microbiol.">
        <title>The Global Catalogue of Microorganisms (GCM) 10K type strain sequencing project: providing services to taxonomists for standard genome sequencing and annotation.</title>
        <authorList>
            <consortium name="The Broad Institute Genomics Platform"/>
            <consortium name="The Broad Institute Genome Sequencing Center for Infectious Disease"/>
            <person name="Wu L."/>
            <person name="Ma J."/>
        </authorList>
    </citation>
    <scope>NUCLEOTIDE SEQUENCE [LARGE SCALE GENOMIC DNA]</scope>
    <source>
        <strain evidence="6">JCM 17919</strain>
    </source>
</reference>
<feature type="binding site" description="in other chain" evidence="2">
    <location>
        <begin position="147"/>
        <end position="150"/>
    </location>
    <ligand>
        <name>carbamoyl phosphate</name>
        <dbReference type="ChEBI" id="CHEBI:58228"/>
        <note>ligand shared between two neighboring subunits</note>
    </ligand>
</feature>
<feature type="binding site" evidence="2">
    <location>
        <position position="177"/>
    </location>
    <ligand>
        <name>N(2)-succinyl-L-ornithine</name>
        <dbReference type="ChEBI" id="CHEBI:58514"/>
    </ligand>
</feature>
<name>A0ABP8GJ87_9BACT</name>
<dbReference type="NCBIfam" id="NF003384">
    <property type="entry name" value="PRK04523.1"/>
    <property type="match status" value="1"/>
</dbReference>
<evidence type="ECO:0000313" key="5">
    <source>
        <dbReference type="EMBL" id="GAA4325395.1"/>
    </source>
</evidence>
<dbReference type="EMBL" id="BAABGY010000006">
    <property type="protein sequence ID" value="GAA4325395.1"/>
    <property type="molecule type" value="Genomic_DNA"/>
</dbReference>
<feature type="binding site" evidence="2">
    <location>
        <position position="75"/>
    </location>
    <ligand>
        <name>carbamoyl phosphate</name>
        <dbReference type="ChEBI" id="CHEBI:58228"/>
        <note>ligand shared between two neighboring subunits</note>
    </ligand>
</feature>
<dbReference type="PRINTS" id="PR00100">
    <property type="entry name" value="AOTCASE"/>
</dbReference>
<comment type="function">
    <text evidence="2">Catalyzes the transfer of the carbamoyl group from carbamoyl phosphate to the delta-amino group of N(2)-succinyl-L-ornithine to produce N(2)-succinyl-L-citrulline. Is essential for arginine biosynthesis.</text>
</comment>
<dbReference type="Pfam" id="PF02729">
    <property type="entry name" value="OTCace_N"/>
    <property type="match status" value="1"/>
</dbReference>
<feature type="binding site" description="in other chain" evidence="2">
    <location>
        <position position="110"/>
    </location>
    <ligand>
        <name>carbamoyl phosphate</name>
        <dbReference type="ChEBI" id="CHEBI:58228"/>
        <note>ligand shared between two neighboring subunits</note>
    </ligand>
</feature>
<feature type="binding site" evidence="2">
    <location>
        <position position="238"/>
    </location>
    <ligand>
        <name>N(2)-succinyl-L-ornithine</name>
        <dbReference type="ChEBI" id="CHEBI:58514"/>
    </ligand>
</feature>
<dbReference type="PANTHER" id="PTHR45753:SF3">
    <property type="entry name" value="ORNITHINE TRANSCARBAMYLASE, MITOCHONDRIAL"/>
    <property type="match status" value="1"/>
</dbReference>
<keyword evidence="2" id="KW-0055">Arginine biosynthesis</keyword>
<dbReference type="RefSeq" id="WP_345254473.1">
    <property type="nucleotide sequence ID" value="NZ_BAABGY010000006.1"/>
</dbReference>
<feature type="binding site" evidence="2">
    <location>
        <position position="278"/>
    </location>
    <ligand>
        <name>N(2)-succinyl-L-ornithine</name>
        <dbReference type="ChEBI" id="CHEBI:58514"/>
    </ligand>
</feature>
<comment type="caution">
    <text evidence="5">The sequence shown here is derived from an EMBL/GenBank/DDBJ whole genome shotgun (WGS) entry which is preliminary data.</text>
</comment>
<sequence length="317" mass="34869">MKQFLSAHDVFDIDALVATGLAYKADRFRDKGLGAGRRIGLLFLNPSLRTRLSTQVAAQHLGMEAIVFNVGAEGWALEFADGAVMNGSTVEHVKDAAPILGQYFDILALRTFPSLQDRAADYSERTLNAFVRYSGIPVVSLESATLHPLQSLTDVLTITETFKEQRKPRVVLTWAPHVKPLPQCVANSFAQWMTAWGAADFVVTHPEGYALKEEFITGATLTSSQDEALEGADYVYVKNWSAYEDYGKMPPASGNWMLTLDKLKATNNAGVMHCLPVRRNVELSDEVLDSPHSLVTQQAANRVWAAQAVLSEILKQA</sequence>
<organism evidence="5 6">
    <name type="scientific">Flaviaesturariibacter amylovorans</name>
    <dbReference type="NCBI Taxonomy" id="1084520"/>
    <lineage>
        <taxon>Bacteria</taxon>
        <taxon>Pseudomonadati</taxon>
        <taxon>Bacteroidota</taxon>
        <taxon>Chitinophagia</taxon>
        <taxon>Chitinophagales</taxon>
        <taxon>Chitinophagaceae</taxon>
        <taxon>Flaviaestuariibacter</taxon>
    </lineage>
</organism>
<comment type="pathway">
    <text evidence="2">Amino-acid biosynthesis; L-arginine biosynthesis.</text>
</comment>
<dbReference type="InterPro" id="IPR036901">
    <property type="entry name" value="Asp/Orn_carbamoylTrfase_sf"/>
</dbReference>
<feature type="binding site" description="in other chain" evidence="2">
    <location>
        <begin position="274"/>
        <end position="275"/>
    </location>
    <ligand>
        <name>carbamoyl phosphate</name>
        <dbReference type="ChEBI" id="CHEBI:58228"/>
        <note>ligand shared between two neighboring subunits</note>
    </ligand>
</feature>
<protein>
    <recommendedName>
        <fullName evidence="2">N-succinylornithine carbamoyltransferase</fullName>
        <ecNumber evidence="2">2.1.3.11</ecNumber>
    </recommendedName>
    <alternativeName>
        <fullName evidence="2">N-succinyl-L-ornithine transcarbamylase</fullName>
        <shortName evidence="2">SOTCase</shortName>
    </alternativeName>
</protein>
<dbReference type="InterPro" id="IPR006131">
    <property type="entry name" value="Asp_carbamoyltransf_Asp/Orn-bd"/>
</dbReference>
<proteinExistence type="inferred from homology"/>
<dbReference type="InterPro" id="IPR043696">
    <property type="entry name" value="ArgF'-like"/>
</dbReference>
<keyword evidence="2" id="KW-0028">Amino-acid biosynthesis</keyword>
<keyword evidence="1 2" id="KW-0808">Transferase</keyword>
<dbReference type="PANTHER" id="PTHR45753">
    <property type="entry name" value="ORNITHINE CARBAMOYLTRANSFERASE, MITOCHONDRIAL"/>
    <property type="match status" value="1"/>
</dbReference>
<dbReference type="Gene3D" id="3.40.50.1370">
    <property type="entry name" value="Aspartate/ornithine carbamoyltransferase"/>
    <property type="match status" value="2"/>
</dbReference>
<feature type="binding site" description="in other chain" evidence="2">
    <location>
        <begin position="47"/>
        <end position="50"/>
    </location>
    <ligand>
        <name>carbamoyl phosphate</name>
        <dbReference type="ChEBI" id="CHEBI:58228"/>
        <note>ligand shared between two neighboring subunits</note>
    </ligand>
</feature>
<dbReference type="Proteomes" id="UP001501725">
    <property type="component" value="Unassembled WGS sequence"/>
</dbReference>
<comment type="catalytic activity">
    <reaction evidence="2">
        <text>N(2)-succinyl-L-ornithine + carbamoyl phosphate = N(2)-succinyl-L-citrulline + phosphate + H(+)</text>
        <dbReference type="Rhea" id="RHEA:25884"/>
        <dbReference type="ChEBI" id="CHEBI:15378"/>
        <dbReference type="ChEBI" id="CHEBI:43474"/>
        <dbReference type="ChEBI" id="CHEBI:58228"/>
        <dbReference type="ChEBI" id="CHEBI:58514"/>
        <dbReference type="ChEBI" id="CHEBI:58862"/>
        <dbReference type="EC" id="2.1.3.11"/>
    </reaction>
</comment>
<dbReference type="InterPro" id="IPR006132">
    <property type="entry name" value="Asp/Orn_carbamoyltranf_P-bd"/>
</dbReference>
<feature type="binding site" description="in other chain" evidence="2">
    <location>
        <position position="302"/>
    </location>
    <ligand>
        <name>carbamoyl phosphate</name>
        <dbReference type="ChEBI" id="CHEBI:58228"/>
        <note>ligand shared between two neighboring subunits</note>
    </ligand>
</feature>
<dbReference type="HAMAP" id="MF_02235">
    <property type="entry name" value="SOTCase"/>
    <property type="match status" value="1"/>
</dbReference>
<feature type="domain" description="Aspartate/ornithine carbamoyltransferase Asp/Orn-binding" evidence="3">
    <location>
        <begin position="185"/>
        <end position="311"/>
    </location>
</feature>
<dbReference type="InterPro" id="IPR006130">
    <property type="entry name" value="Asp/Orn_carbamoylTrfase"/>
</dbReference>
<comment type="subunit">
    <text evidence="2">Homotrimer.</text>
</comment>
<dbReference type="SUPFAM" id="SSF53671">
    <property type="entry name" value="Aspartate/ornithine carbamoyltransferase"/>
    <property type="match status" value="1"/>
</dbReference>
<dbReference type="Pfam" id="PF00185">
    <property type="entry name" value="OTCace"/>
    <property type="match status" value="1"/>
</dbReference>
<evidence type="ECO:0000259" key="4">
    <source>
        <dbReference type="Pfam" id="PF02729"/>
    </source>
</evidence>